<dbReference type="InterPro" id="IPR020613">
    <property type="entry name" value="Thiolase_CS"/>
</dbReference>
<dbReference type="Pfam" id="PF00108">
    <property type="entry name" value="Thiolase_N"/>
    <property type="match status" value="1"/>
</dbReference>
<evidence type="ECO:0000313" key="12">
    <source>
        <dbReference type="Proteomes" id="UP000005583"/>
    </source>
</evidence>
<feature type="active site" description="Proton acceptor" evidence="6">
    <location>
        <position position="419"/>
    </location>
</feature>
<dbReference type="InterPro" id="IPR002155">
    <property type="entry name" value="Thiolase"/>
</dbReference>
<dbReference type="PROSITE" id="PS00737">
    <property type="entry name" value="THIOLASE_2"/>
    <property type="match status" value="1"/>
</dbReference>
<sequence length="433" mass="47190">MKLKIKLKNKFLINIVEGYVFCVVFLRILNNFLLLFCLLQLQNGENLMKDIYIVAAKRTPFGKYRGFFKDVFAVDLGVIALKGTLKTGGINPKDIQALFMGNVLSTGLGENMARQVALHSGMKQESVAVTINEVCGSSLKAVRLAQGQMEMGDLDLVAVGGSENMTRAPYFVKKENKDHPVDSMVSTMINDGLMDAFSNKYMGITAENVAEKYHVSRKDMDEFSLRSHRLATKATKSGFFDNEILKVEIDGQTLDHDESIRPDTTLEALSDLKPVFKKDGQVTAGNSSTLNDGASMLVLATKEKMEELHLTPIAKLGQFAEAGFDPAYMGYTPYFAVKKLLAKTGRTINDYDVIELNEAFAAQSVAVARDLHVPMDKLNIMGGAIALGHPLGATGTRLVASAISGLKNRNGKRALVTLCIGGGQAVAYEIENA</sequence>
<evidence type="ECO:0000256" key="3">
    <source>
        <dbReference type="ARBA" id="ARBA00022679"/>
    </source>
</evidence>
<dbReference type="InterPro" id="IPR020615">
    <property type="entry name" value="Thiolase_acyl_enz_int_AS"/>
</dbReference>
<feature type="domain" description="Thiolase C-terminal" evidence="10">
    <location>
        <begin position="310"/>
        <end position="431"/>
    </location>
</feature>
<accession>C2ELW5</accession>
<dbReference type="PANTHER" id="PTHR18919:SF107">
    <property type="entry name" value="ACETYL-COA ACETYLTRANSFERASE, CYTOSOLIC"/>
    <property type="match status" value="1"/>
</dbReference>
<reference evidence="11 12" key="1">
    <citation type="submission" date="2009-01" db="EMBL/GenBank/DDBJ databases">
        <authorList>
            <person name="Qin X."/>
            <person name="Bachman B."/>
            <person name="Battles P."/>
            <person name="Bell A."/>
            <person name="Bess C."/>
            <person name="Bickham C."/>
            <person name="Chaboub L."/>
            <person name="Chen D."/>
            <person name="Coyle M."/>
            <person name="Deiros D.R."/>
            <person name="Dinh H."/>
            <person name="Forbes L."/>
            <person name="Fowler G."/>
            <person name="Francisco L."/>
            <person name="Fu Q."/>
            <person name="Gubbala S."/>
            <person name="Hale W."/>
            <person name="Han Y."/>
            <person name="Hemphill L."/>
            <person name="Highlander S.K."/>
            <person name="Hirani K."/>
            <person name="Hogues M."/>
            <person name="Jackson L."/>
            <person name="Jakkamsetti A."/>
            <person name="Javaid M."/>
            <person name="Jiang H."/>
            <person name="Korchina V."/>
            <person name="Kovar C."/>
            <person name="Lara F."/>
            <person name="Lee S."/>
            <person name="Mata R."/>
            <person name="Mathew T."/>
            <person name="Moen C."/>
            <person name="Morales K."/>
            <person name="Munidasa M."/>
            <person name="Nazareth L."/>
            <person name="Ngo R."/>
            <person name="Nguyen L."/>
            <person name="Okwuonu G."/>
            <person name="Ongeri F."/>
            <person name="Patil S."/>
            <person name="Petrosino J."/>
            <person name="Pham C."/>
            <person name="Pham P."/>
            <person name="Pu L.-L."/>
            <person name="Puazo M."/>
            <person name="Raj R."/>
            <person name="Reid J."/>
            <person name="Rouhana J."/>
            <person name="Saada N."/>
            <person name="Shang Y."/>
            <person name="Simmons D."/>
            <person name="Thornton R."/>
            <person name="Warren J."/>
            <person name="Weissenberger G."/>
            <person name="Zhang J."/>
            <person name="Zhang L."/>
            <person name="Zhou C."/>
            <person name="Zhu D."/>
            <person name="Muzny D."/>
            <person name="Worley K."/>
            <person name="Gibbs R."/>
        </authorList>
    </citation>
    <scope>NUCLEOTIDE SEQUENCE [LARGE SCALE GENOMIC DNA]</scope>
    <source>
        <strain evidence="11 12">DSM 16047</strain>
    </source>
</reference>
<feature type="active site" description="Proton acceptor" evidence="6">
    <location>
        <position position="389"/>
    </location>
</feature>
<dbReference type="InterPro" id="IPR020617">
    <property type="entry name" value="Thiolase_C"/>
</dbReference>
<evidence type="ECO:0000256" key="7">
    <source>
        <dbReference type="RuleBase" id="RU003557"/>
    </source>
</evidence>
<feature type="transmembrane region" description="Helical" evidence="8">
    <location>
        <begin position="12"/>
        <end position="41"/>
    </location>
</feature>
<evidence type="ECO:0000256" key="6">
    <source>
        <dbReference type="PIRSR" id="PIRSR000429-1"/>
    </source>
</evidence>
<dbReference type="Pfam" id="PF02803">
    <property type="entry name" value="Thiolase_C"/>
    <property type="match status" value="1"/>
</dbReference>
<evidence type="ECO:0000256" key="2">
    <source>
        <dbReference type="ARBA" id="ARBA00012705"/>
    </source>
</evidence>
<comment type="similarity">
    <text evidence="1 7">Belongs to the thiolase-like superfamily. Thiolase family.</text>
</comment>
<dbReference type="PROSITE" id="PS00098">
    <property type="entry name" value="THIOLASE_1"/>
    <property type="match status" value="1"/>
</dbReference>
<dbReference type="CDD" id="cd00751">
    <property type="entry name" value="thiolase"/>
    <property type="match status" value="1"/>
</dbReference>
<keyword evidence="8" id="KW-0472">Membrane</keyword>
<dbReference type="InterPro" id="IPR020616">
    <property type="entry name" value="Thiolase_N"/>
</dbReference>
<gene>
    <name evidence="11" type="primary">thil</name>
    <name evidence="11" type="ORF">HMPREF0548_0661</name>
</gene>
<protein>
    <recommendedName>
        <fullName evidence="2">acetyl-CoA C-acetyltransferase</fullName>
        <ecNumber evidence="2">2.3.1.9</ecNumber>
    </recommendedName>
    <alternativeName>
        <fullName evidence="5">Acetoacetyl-CoA thiolase</fullName>
    </alternativeName>
</protein>
<dbReference type="HOGENOM" id="CLU_031026_0_0_9"/>
<dbReference type="PIRSF" id="PIRSF000429">
    <property type="entry name" value="Ac-CoA_Ac_transf"/>
    <property type="match status" value="1"/>
</dbReference>
<feature type="active site" description="Acyl-thioester intermediate" evidence="6">
    <location>
        <position position="135"/>
    </location>
</feature>
<dbReference type="GO" id="GO:0003985">
    <property type="term" value="F:acetyl-CoA C-acetyltransferase activity"/>
    <property type="evidence" value="ECO:0007669"/>
    <property type="project" value="UniProtKB-EC"/>
</dbReference>
<dbReference type="Proteomes" id="UP000005583">
    <property type="component" value="Unassembled WGS sequence"/>
</dbReference>
<evidence type="ECO:0000259" key="10">
    <source>
        <dbReference type="Pfam" id="PF02803"/>
    </source>
</evidence>
<feature type="domain" description="Thiolase N-terminal" evidence="9">
    <location>
        <begin position="51"/>
        <end position="302"/>
    </location>
</feature>
<dbReference type="PANTHER" id="PTHR18919">
    <property type="entry name" value="ACETYL-COA C-ACYLTRANSFERASE"/>
    <property type="match status" value="1"/>
</dbReference>
<organism evidence="11 12">
    <name type="scientific">Lactobacillus ultunensis DSM 16047</name>
    <dbReference type="NCBI Taxonomy" id="525365"/>
    <lineage>
        <taxon>Bacteria</taxon>
        <taxon>Bacillati</taxon>
        <taxon>Bacillota</taxon>
        <taxon>Bacilli</taxon>
        <taxon>Lactobacillales</taxon>
        <taxon>Lactobacillaceae</taxon>
        <taxon>Lactobacillus</taxon>
    </lineage>
</organism>
<dbReference type="Gene3D" id="3.40.47.10">
    <property type="match status" value="2"/>
</dbReference>
<dbReference type="InterPro" id="IPR020610">
    <property type="entry name" value="Thiolase_AS"/>
</dbReference>
<dbReference type="NCBIfam" id="TIGR01930">
    <property type="entry name" value="AcCoA-C-Actrans"/>
    <property type="match status" value="1"/>
</dbReference>
<dbReference type="eggNOG" id="COG0183">
    <property type="taxonomic scope" value="Bacteria"/>
</dbReference>
<evidence type="ECO:0000259" key="9">
    <source>
        <dbReference type="Pfam" id="PF00108"/>
    </source>
</evidence>
<keyword evidence="8" id="KW-1133">Transmembrane helix</keyword>
<evidence type="ECO:0000256" key="5">
    <source>
        <dbReference type="ARBA" id="ARBA00030755"/>
    </source>
</evidence>
<dbReference type="EC" id="2.3.1.9" evidence="2"/>
<keyword evidence="3 7" id="KW-0808">Transferase</keyword>
<evidence type="ECO:0000313" key="11">
    <source>
        <dbReference type="EMBL" id="EEJ72425.1"/>
    </source>
</evidence>
<comment type="caution">
    <text evidence="11">The sequence shown here is derived from an EMBL/GenBank/DDBJ whole genome shotgun (WGS) entry which is preliminary data.</text>
</comment>
<dbReference type="InterPro" id="IPR016039">
    <property type="entry name" value="Thiolase-like"/>
</dbReference>
<dbReference type="STRING" id="525365.HMPREF0548_0661"/>
<dbReference type="PROSITE" id="PS00099">
    <property type="entry name" value="THIOLASE_3"/>
    <property type="match status" value="1"/>
</dbReference>
<keyword evidence="8" id="KW-0812">Transmembrane</keyword>
<evidence type="ECO:0000256" key="8">
    <source>
        <dbReference type="SAM" id="Phobius"/>
    </source>
</evidence>
<dbReference type="SUPFAM" id="SSF53901">
    <property type="entry name" value="Thiolase-like"/>
    <property type="match status" value="2"/>
</dbReference>
<dbReference type="FunFam" id="3.40.47.10:FF:000010">
    <property type="entry name" value="Acetyl-CoA acetyltransferase (Thiolase)"/>
    <property type="match status" value="1"/>
</dbReference>
<proteinExistence type="inferred from homology"/>
<evidence type="ECO:0000256" key="4">
    <source>
        <dbReference type="ARBA" id="ARBA00023315"/>
    </source>
</evidence>
<dbReference type="EMBL" id="ACGU01000036">
    <property type="protein sequence ID" value="EEJ72425.1"/>
    <property type="molecule type" value="Genomic_DNA"/>
</dbReference>
<keyword evidence="4 7" id="KW-0012">Acyltransferase</keyword>
<dbReference type="AlphaFoldDB" id="C2ELW5"/>
<name>C2ELW5_9LACO</name>
<evidence type="ECO:0000256" key="1">
    <source>
        <dbReference type="ARBA" id="ARBA00010982"/>
    </source>
</evidence>
<keyword evidence="12" id="KW-1185">Reference proteome</keyword>